<dbReference type="SUPFAM" id="SSF51306">
    <property type="entry name" value="LexA/Signal peptidase"/>
    <property type="match status" value="1"/>
</dbReference>
<dbReference type="PANTHER" id="PTHR43390:SF1">
    <property type="entry name" value="CHLOROPLAST PROCESSING PEPTIDASE"/>
    <property type="match status" value="1"/>
</dbReference>
<dbReference type="GO" id="GO:0004252">
    <property type="term" value="F:serine-type endopeptidase activity"/>
    <property type="evidence" value="ECO:0007669"/>
    <property type="project" value="InterPro"/>
</dbReference>
<reference evidence="4 5" key="1">
    <citation type="journal article" date="2015" name="Nature">
        <title>rRNA introns, odd ribosomes, and small enigmatic genomes across a large radiation of phyla.</title>
        <authorList>
            <person name="Brown C.T."/>
            <person name="Hug L.A."/>
            <person name="Thomas B.C."/>
            <person name="Sharon I."/>
            <person name="Castelle C.J."/>
            <person name="Singh A."/>
            <person name="Wilkins M.J."/>
            <person name="Williams K.H."/>
            <person name="Banfield J.F."/>
        </authorList>
    </citation>
    <scope>NUCLEOTIDE SEQUENCE [LARGE SCALE GENOMIC DNA]</scope>
</reference>
<comment type="catalytic activity">
    <reaction evidence="2">
        <text>Cleavage of hydrophobic, N-terminal signal or leader sequences from secreted and periplasmic proteins.</text>
        <dbReference type="EC" id="3.4.21.89"/>
    </reaction>
</comment>
<dbReference type="NCBIfam" id="TIGR02227">
    <property type="entry name" value="sigpep_I_bact"/>
    <property type="match status" value="1"/>
</dbReference>
<dbReference type="GO" id="GO:0006465">
    <property type="term" value="P:signal peptide processing"/>
    <property type="evidence" value="ECO:0007669"/>
    <property type="project" value="InterPro"/>
</dbReference>
<sequence length="130" mass="14627">MRYLVISGAIVVLFIILIQTWVLTLVKVQGRSMEPAYKDKTYHLIYKLAYISEEPRKGDVISFREQGVEGIIGLDMIGRVAGVPGEQINGVVLQDEEFYILGDNPIYSNDSRKFGPVEMEDIKGKFVTGK</sequence>
<dbReference type="Gene3D" id="2.10.109.10">
    <property type="entry name" value="Umud Fragment, subunit A"/>
    <property type="match status" value="1"/>
</dbReference>
<accession>A0A0G1S400</accession>
<dbReference type="GO" id="GO:0016020">
    <property type="term" value="C:membrane"/>
    <property type="evidence" value="ECO:0007669"/>
    <property type="project" value="UniProtKB-SubCell"/>
</dbReference>
<evidence type="ECO:0000313" key="4">
    <source>
        <dbReference type="EMBL" id="KKU64219.1"/>
    </source>
</evidence>
<evidence type="ECO:0000256" key="2">
    <source>
        <dbReference type="RuleBase" id="RU362042"/>
    </source>
</evidence>
<dbReference type="PANTHER" id="PTHR43390">
    <property type="entry name" value="SIGNAL PEPTIDASE I"/>
    <property type="match status" value="1"/>
</dbReference>
<organism evidence="4 5">
    <name type="scientific">Candidatus Amesbacteria bacterium GW2011_GWC1_47_15</name>
    <dbReference type="NCBI Taxonomy" id="1618364"/>
    <lineage>
        <taxon>Bacteria</taxon>
        <taxon>Candidatus Amesiibacteriota</taxon>
    </lineage>
</organism>
<evidence type="ECO:0000256" key="1">
    <source>
        <dbReference type="ARBA" id="ARBA00009370"/>
    </source>
</evidence>
<dbReference type="EC" id="3.4.21.89" evidence="2"/>
<keyword evidence="2" id="KW-0472">Membrane</keyword>
<dbReference type="Pfam" id="PF10502">
    <property type="entry name" value="Peptidase_S26"/>
    <property type="match status" value="2"/>
</dbReference>
<feature type="domain" description="Peptidase S26" evidence="3">
    <location>
        <begin position="93"/>
        <end position="126"/>
    </location>
</feature>
<dbReference type="AlphaFoldDB" id="A0A0G1S400"/>
<dbReference type="InterPro" id="IPR000223">
    <property type="entry name" value="Pept_S26A_signal_pept_1"/>
</dbReference>
<name>A0A0G1S400_9BACT</name>
<feature type="domain" description="Peptidase S26" evidence="3">
    <location>
        <begin position="5"/>
        <end position="89"/>
    </location>
</feature>
<keyword evidence="2" id="KW-1133">Transmembrane helix</keyword>
<keyword evidence="2" id="KW-0645">Protease</keyword>
<dbReference type="GO" id="GO:0009003">
    <property type="term" value="F:signal peptidase activity"/>
    <property type="evidence" value="ECO:0007669"/>
    <property type="project" value="UniProtKB-EC"/>
</dbReference>
<evidence type="ECO:0000313" key="5">
    <source>
        <dbReference type="Proteomes" id="UP000034502"/>
    </source>
</evidence>
<dbReference type="EMBL" id="LCNU01000011">
    <property type="protein sequence ID" value="KKU64219.1"/>
    <property type="molecule type" value="Genomic_DNA"/>
</dbReference>
<keyword evidence="2" id="KW-0378">Hydrolase</keyword>
<dbReference type="InterPro" id="IPR019533">
    <property type="entry name" value="Peptidase_S26"/>
</dbReference>
<dbReference type="STRING" id="1618364.UX86_C0011G0027"/>
<comment type="similarity">
    <text evidence="1 2">Belongs to the peptidase S26 family.</text>
</comment>
<keyword evidence="2" id="KW-0812">Transmembrane</keyword>
<gene>
    <name evidence="4" type="ORF">UX86_C0011G0027</name>
</gene>
<dbReference type="InterPro" id="IPR036286">
    <property type="entry name" value="LexA/Signal_pep-like_sf"/>
</dbReference>
<comment type="subcellular location">
    <subcellularLocation>
        <location evidence="2">Membrane</location>
        <topology evidence="2">Single-pass type II membrane protein</topology>
    </subcellularLocation>
</comment>
<comment type="caution">
    <text evidence="4">The sequence shown here is derived from an EMBL/GenBank/DDBJ whole genome shotgun (WGS) entry which is preliminary data.</text>
</comment>
<proteinExistence type="inferred from homology"/>
<dbReference type="PRINTS" id="PR00727">
    <property type="entry name" value="LEADERPTASE"/>
</dbReference>
<dbReference type="Proteomes" id="UP000034502">
    <property type="component" value="Unassembled WGS sequence"/>
</dbReference>
<feature type="transmembrane region" description="Helical" evidence="2">
    <location>
        <begin position="6"/>
        <end position="26"/>
    </location>
</feature>
<protein>
    <recommendedName>
        <fullName evidence="2">Signal peptidase I</fullName>
        <ecNumber evidence="2">3.4.21.89</ecNumber>
    </recommendedName>
</protein>
<dbReference type="CDD" id="cd06530">
    <property type="entry name" value="S26_SPase_I"/>
    <property type="match status" value="1"/>
</dbReference>
<evidence type="ECO:0000259" key="3">
    <source>
        <dbReference type="Pfam" id="PF10502"/>
    </source>
</evidence>